<dbReference type="Pfam" id="PF00271">
    <property type="entry name" value="Helicase_C"/>
    <property type="match status" value="1"/>
</dbReference>
<dbReference type="SUPFAM" id="SSF52540">
    <property type="entry name" value="P-loop containing nucleoside triphosphate hydrolases"/>
    <property type="match status" value="2"/>
</dbReference>
<dbReference type="InterPro" id="IPR038718">
    <property type="entry name" value="SNF2-like_sf"/>
</dbReference>
<dbReference type="InterPro" id="IPR001650">
    <property type="entry name" value="Helicase_C-like"/>
</dbReference>
<dbReference type="InterPro" id="IPR050496">
    <property type="entry name" value="SNF2_RAD54_helicase_repair"/>
</dbReference>
<dbReference type="GO" id="GO:0016787">
    <property type="term" value="F:hydrolase activity"/>
    <property type="evidence" value="ECO:0007669"/>
    <property type="project" value="UniProtKB-KW"/>
</dbReference>
<dbReference type="InterPro" id="IPR027417">
    <property type="entry name" value="P-loop_NTPase"/>
</dbReference>
<dbReference type="GO" id="GO:0004386">
    <property type="term" value="F:helicase activity"/>
    <property type="evidence" value="ECO:0007669"/>
    <property type="project" value="UniProtKB-KW"/>
</dbReference>
<dbReference type="EMBL" id="JBBGZA010000001">
    <property type="protein sequence ID" value="MEJ5094714.1"/>
    <property type="molecule type" value="Genomic_DNA"/>
</dbReference>
<keyword evidence="4" id="KW-0067">ATP-binding</keyword>
<feature type="domain" description="Helicase ATP-binding" evidence="2">
    <location>
        <begin position="594"/>
        <end position="777"/>
    </location>
</feature>
<proteinExistence type="predicted"/>
<accession>A0ABU8Q4P6</accession>
<dbReference type="EC" id="3.6.4.-" evidence="4"/>
<name>A0ABU8Q4P6_9SPHN</name>
<dbReference type="Gene3D" id="3.40.50.300">
    <property type="entry name" value="P-loop containing nucleotide triphosphate hydrolases"/>
    <property type="match status" value="1"/>
</dbReference>
<dbReference type="Proteomes" id="UP001380365">
    <property type="component" value="Unassembled WGS sequence"/>
</dbReference>
<dbReference type="PANTHER" id="PTHR45629">
    <property type="entry name" value="SNF2/RAD54 FAMILY MEMBER"/>
    <property type="match status" value="1"/>
</dbReference>
<keyword evidence="4" id="KW-0347">Helicase</keyword>
<dbReference type="InterPro" id="IPR014001">
    <property type="entry name" value="Helicase_ATP-bd"/>
</dbReference>
<evidence type="ECO:0000313" key="5">
    <source>
        <dbReference type="Proteomes" id="UP001380365"/>
    </source>
</evidence>
<protein>
    <submittedName>
        <fullName evidence="4">DEAD/DEAH box helicase</fullName>
        <ecNumber evidence="4">3.6.4.-</ecNumber>
    </submittedName>
</protein>
<keyword evidence="4" id="KW-0547">Nucleotide-binding</keyword>
<comment type="caution">
    <text evidence="4">The sequence shown here is derived from an EMBL/GenBank/DDBJ whole genome shotgun (WGS) entry which is preliminary data.</text>
</comment>
<dbReference type="RefSeq" id="WP_204991351.1">
    <property type="nucleotide sequence ID" value="NZ_JBBGZA010000001.1"/>
</dbReference>
<dbReference type="InterPro" id="IPR000330">
    <property type="entry name" value="SNF2_N"/>
</dbReference>
<dbReference type="Gene3D" id="3.40.50.10810">
    <property type="entry name" value="Tandem AAA-ATPase domain"/>
    <property type="match status" value="1"/>
</dbReference>
<keyword evidence="5" id="KW-1185">Reference proteome</keyword>
<evidence type="ECO:0000256" key="1">
    <source>
        <dbReference type="ARBA" id="ARBA00022801"/>
    </source>
</evidence>
<dbReference type="InterPro" id="IPR049730">
    <property type="entry name" value="SNF2/RAD54-like_C"/>
</dbReference>
<feature type="domain" description="Helicase C-terminal" evidence="3">
    <location>
        <begin position="901"/>
        <end position="1075"/>
    </location>
</feature>
<organism evidence="4 5">
    <name type="scientific">Sphingomonas molluscorum</name>
    <dbReference type="NCBI Taxonomy" id="418184"/>
    <lineage>
        <taxon>Bacteria</taxon>
        <taxon>Pseudomonadati</taxon>
        <taxon>Pseudomonadota</taxon>
        <taxon>Alphaproteobacteria</taxon>
        <taxon>Sphingomonadales</taxon>
        <taxon>Sphingomonadaceae</taxon>
        <taxon>Sphingomonas</taxon>
    </lineage>
</organism>
<dbReference type="SMART" id="SM00487">
    <property type="entry name" value="DEXDc"/>
    <property type="match status" value="1"/>
</dbReference>
<keyword evidence="1 4" id="KW-0378">Hydrolase</keyword>
<dbReference type="PROSITE" id="PS51192">
    <property type="entry name" value="HELICASE_ATP_BIND_1"/>
    <property type="match status" value="1"/>
</dbReference>
<evidence type="ECO:0000259" key="3">
    <source>
        <dbReference type="PROSITE" id="PS51194"/>
    </source>
</evidence>
<dbReference type="PROSITE" id="PS51194">
    <property type="entry name" value="HELICASE_CTER"/>
    <property type="match status" value="1"/>
</dbReference>
<dbReference type="CDD" id="cd18793">
    <property type="entry name" value="SF2_C_SNF"/>
    <property type="match status" value="1"/>
</dbReference>
<sequence>MIWRRRSSASAPIAAASTEGEQRIRVEPEGLIFPADGVPPSIGVAAAALLEELEDEGLATTVEGVRRIGWRELYTILDDTVRAADLPVLNLPESVLAVPRLVSRGSLTDTGFAVAIDGWLDGDGRIIHGARLHGGALEIEGVPHLLPPAAWRLVDRVAAFGRRGPDERGEGAQRLAWGAIRAEALAVGAALDDFLFRTVVLTPDRLQIALRRSDRLGLVEVEPWFEGAPTHWLQAFDRSAQVRDRYDLVTPDGVVQVMVSPEVGTVLRELKRMPGRRLAGERAQAFLVNPIAALGPDAAEVIDQEAFEAAKEEAGISFDRFAAITPETHGDGALGLLVTSGTGERIETSEISLSDEDALEFVARVEDHVARGLQLCAWDDFEFELDGDSALHCAALRRAVGRRAASVISHGQIYDLSGYSDRVDGIGEERPFYSPHIARKSDDAGWFPDNLVPIIGWNDPTTGEPGSAPLTDELAERLRSDVEEARRIGAGAVKVPGCPVPMPVREAEAILKAFGRVRVEAEAGTLDPAHAAPSRKRPTLILKANIEQVDYREERLAAMSAPPGPPRLPAGLREEVRLKDHQLEGLAWLQHLFGLAPNRCRGALLADDMGLGKTLQILSLMARAREDDPATPPALVVAPLTLLENWREEAEKFLRPGSLKILTAYGDTLSGLRVGKSSVDEQLRREGLVRFLRPDWRGDADVVLTTYETLRDLEFSFARERWSIMVCDEAQKIKNPNASMTRAAKKQQATFRIACTGTPVENSLVDLWCLFDFVQPGLLGALNEFGSTYRRPIEAEGDADRAKLEELRTLIEPQILRRMKSEVAADLKAKLVDEASRRLPMSIPQRGLYVGAIEGFRREAGRPGAHLGLLHRLRLICSEPAQAEETGSYDSIDAYRARSPKLDWLLSTLAAVRERREKVIVFCEFKAVQRLLRHYIREAFAIPVDVINGDTSAAAGAADSRQKRIRTFQEAPGFGVIILSPVAVGFGVNMQAANHVIHFTRTWNPAKEDQATDRAYRIGQRRDVFVYYPTVAADDFKTFDVKLDELLERKRALAGDMLNGTGEIGAKDFNVDELRPHPDRN</sequence>
<evidence type="ECO:0000259" key="2">
    <source>
        <dbReference type="PROSITE" id="PS51192"/>
    </source>
</evidence>
<dbReference type="SMART" id="SM00490">
    <property type="entry name" value="HELICc"/>
    <property type="match status" value="1"/>
</dbReference>
<dbReference type="PANTHER" id="PTHR45629:SF7">
    <property type="entry name" value="DNA EXCISION REPAIR PROTEIN ERCC-6-RELATED"/>
    <property type="match status" value="1"/>
</dbReference>
<dbReference type="Pfam" id="PF00176">
    <property type="entry name" value="SNF2-rel_dom"/>
    <property type="match status" value="1"/>
</dbReference>
<gene>
    <name evidence="4" type="ORF">WH159_09200</name>
</gene>
<evidence type="ECO:0000313" key="4">
    <source>
        <dbReference type="EMBL" id="MEJ5094714.1"/>
    </source>
</evidence>
<reference evidence="4 5" key="1">
    <citation type="submission" date="2023-12" db="EMBL/GenBank/DDBJ databases">
        <title>Gut-associated functions are favored during microbiome assembly across C. elegans life.</title>
        <authorList>
            <person name="Zimmermann J."/>
        </authorList>
    </citation>
    <scope>NUCLEOTIDE SEQUENCE [LARGE SCALE GENOMIC DNA]</scope>
    <source>
        <strain evidence="4 5">JUb134</strain>
    </source>
</reference>